<protein>
    <recommendedName>
        <fullName evidence="3">DUF3221 domain-containing protein</fullName>
    </recommendedName>
</protein>
<dbReference type="RefSeq" id="WP_123040565.1">
    <property type="nucleotide sequence ID" value="NZ_CP033433.1"/>
</dbReference>
<accession>A0A3G3JWA6</accession>
<evidence type="ECO:0008006" key="3">
    <source>
        <dbReference type="Google" id="ProtNLM"/>
    </source>
</evidence>
<name>A0A3G3JWA6_9BACL</name>
<gene>
    <name evidence="1" type="ORF">EAV92_07950</name>
</gene>
<keyword evidence="2" id="KW-1185">Reference proteome</keyword>
<evidence type="ECO:0000313" key="1">
    <source>
        <dbReference type="EMBL" id="AYQ72505.1"/>
    </source>
</evidence>
<organism evidence="1 2">
    <name type="scientific">Cohnella candidum</name>
    <dbReference type="NCBI Taxonomy" id="2674991"/>
    <lineage>
        <taxon>Bacteria</taxon>
        <taxon>Bacillati</taxon>
        <taxon>Bacillota</taxon>
        <taxon>Bacilli</taxon>
        <taxon>Bacillales</taxon>
        <taxon>Paenibacillaceae</taxon>
        <taxon>Cohnella</taxon>
    </lineage>
</organism>
<dbReference type="Proteomes" id="UP000269097">
    <property type="component" value="Chromosome"/>
</dbReference>
<reference evidence="1 2" key="1">
    <citation type="submission" date="2018-10" db="EMBL/GenBank/DDBJ databases">
        <title>Genome Sequence of Cohnella sp.</title>
        <authorList>
            <person name="Srinivasan S."/>
            <person name="Kim M.K."/>
        </authorList>
    </citation>
    <scope>NUCLEOTIDE SEQUENCE [LARGE SCALE GENOMIC DNA]</scope>
    <source>
        <strain evidence="1 2">18JY8-7</strain>
    </source>
</reference>
<dbReference type="EMBL" id="CP033433">
    <property type="protein sequence ID" value="AYQ72505.1"/>
    <property type="molecule type" value="Genomic_DNA"/>
</dbReference>
<proteinExistence type="predicted"/>
<dbReference type="KEGG" id="coh:EAV92_07950"/>
<dbReference type="AlphaFoldDB" id="A0A3G3JWA6"/>
<evidence type="ECO:0000313" key="2">
    <source>
        <dbReference type="Proteomes" id="UP000269097"/>
    </source>
</evidence>
<sequence>MGVSAGVRSLLLLGVLALSGCGERPPAEQDMTYYAQGLAQMDSVFKKYDLAHIGSGVQTDGVHLEVRKRHDPMKPVSESEIKSIKEAIYEEYDREFPLVIEIWTMPETPSVDGKITGMDGKRLLVTGPAAKDGAGPRAMWLGVGEDTVIVNGKTGEPMAWDQLKIGYKVKAWSEPLVATSYPEQSGLLRLEVMEAVEGGGDLQGTVTKIGIGIEDTTQRELQVDGKPYLVLPTAVFRNGDREAKFEDLKEGDRVAVWFAGYSVNPDEQMISQVVLTP</sequence>